<dbReference type="PROSITE" id="PS00463">
    <property type="entry name" value="ZN2_CY6_FUNGAL_1"/>
    <property type="match status" value="1"/>
</dbReference>
<feature type="compositionally biased region" description="Low complexity" evidence="1">
    <location>
        <begin position="432"/>
        <end position="444"/>
    </location>
</feature>
<gene>
    <name evidence="3" type="ORF">FCC1311_070052</name>
</gene>
<sequence length="609" mass="67511">MMQGASFKSPFKAACEACTKAKCKCNGKRPCLRCEKKNLVCVYAFKRRRGPPKNRALMRSDEPLAAPGTQSKLKLNAKHKTDGETDRVASVTVDISPYERRLWTVFFTIFRHQENSFVDNEKRGIAWCWFARQLQLLRWHCKRTHNKQLSKMIESFLEAMNVKMKSVLEAVKDECPVKPSCCAECSTTIMMHPHKEPSFPVNEQAAQGTTELLKAEQESLAAVPPSKRFLDMLDAHKNNTKASLEFLQYDYPAEYDIRSNEAFARMFNLSDKALRDLITWSGSGFLPWGGDIIAKIIVTEEDLVTFLQIMSLKFQSMGMKLEPEPGYVREVPSTHSFKFWVFSESEGLWRQRQCLLECCHRVYKKGKHIESHIIFNFDNLGEPVDEDSKETEPISTETLGANQDNGSPGGAAKGGETQQDEGESSQTSKTHPVASPSAVSVPPVPRAASFTCSVPPDVVPSDLASYYQHWDIFEPGAAVAVPSSSGDGQAPIKREAGDIEKSGNGSGSGSDSPQHKKYKYTPAGMRKLGQAAKGAIEGSISSYPSANQSGKQSQQDMLSQQAEEAARDTAAPSYGDEADYVDSLNDTDWLGSLINWQGFSGGYSQQDQQ</sequence>
<evidence type="ECO:0000313" key="4">
    <source>
        <dbReference type="Proteomes" id="UP000241890"/>
    </source>
</evidence>
<dbReference type="Proteomes" id="UP000241890">
    <property type="component" value="Unassembled WGS sequence"/>
</dbReference>
<dbReference type="Pfam" id="PF00172">
    <property type="entry name" value="Zn_clus"/>
    <property type="match status" value="1"/>
</dbReference>
<dbReference type="InParanoid" id="A0A2R5GJI5"/>
<dbReference type="SUPFAM" id="SSF57701">
    <property type="entry name" value="Zn2/Cys6 DNA-binding domain"/>
    <property type="match status" value="1"/>
</dbReference>
<feature type="compositionally biased region" description="Polar residues" evidence="1">
    <location>
        <begin position="539"/>
        <end position="562"/>
    </location>
</feature>
<dbReference type="SMART" id="SM00066">
    <property type="entry name" value="GAL4"/>
    <property type="match status" value="1"/>
</dbReference>
<dbReference type="PROSITE" id="PS50048">
    <property type="entry name" value="ZN2_CY6_FUNGAL_2"/>
    <property type="match status" value="1"/>
</dbReference>
<feature type="domain" description="Zn(2)-C6 fungal-type" evidence="2">
    <location>
        <begin position="14"/>
        <end position="43"/>
    </location>
</feature>
<evidence type="ECO:0000313" key="3">
    <source>
        <dbReference type="EMBL" id="GBG30785.1"/>
    </source>
</evidence>
<feature type="region of interest" description="Disordered" evidence="1">
    <location>
        <begin position="382"/>
        <end position="444"/>
    </location>
</feature>
<dbReference type="InterPro" id="IPR001138">
    <property type="entry name" value="Zn2Cys6_DnaBD"/>
</dbReference>
<dbReference type="InterPro" id="IPR036864">
    <property type="entry name" value="Zn2-C6_fun-type_DNA-bd_sf"/>
</dbReference>
<evidence type="ECO:0000259" key="2">
    <source>
        <dbReference type="PROSITE" id="PS50048"/>
    </source>
</evidence>
<dbReference type="EMBL" id="BEYU01000084">
    <property type="protein sequence ID" value="GBG30785.1"/>
    <property type="molecule type" value="Genomic_DNA"/>
</dbReference>
<dbReference type="AlphaFoldDB" id="A0A2R5GJI5"/>
<accession>A0A2R5GJI5</accession>
<dbReference type="CDD" id="cd00067">
    <property type="entry name" value="GAL4"/>
    <property type="match status" value="1"/>
</dbReference>
<dbReference type="GO" id="GO:0008270">
    <property type="term" value="F:zinc ion binding"/>
    <property type="evidence" value="ECO:0007669"/>
    <property type="project" value="InterPro"/>
</dbReference>
<dbReference type="Gene3D" id="4.10.240.10">
    <property type="entry name" value="Zn(2)-C6 fungal-type DNA-binding domain"/>
    <property type="match status" value="1"/>
</dbReference>
<proteinExistence type="predicted"/>
<feature type="compositionally biased region" description="Polar residues" evidence="1">
    <location>
        <begin position="393"/>
        <end position="406"/>
    </location>
</feature>
<feature type="region of interest" description="Disordered" evidence="1">
    <location>
        <begin position="480"/>
        <end position="579"/>
    </location>
</feature>
<organism evidence="3 4">
    <name type="scientific">Hondaea fermentalgiana</name>
    <dbReference type="NCBI Taxonomy" id="2315210"/>
    <lineage>
        <taxon>Eukaryota</taxon>
        <taxon>Sar</taxon>
        <taxon>Stramenopiles</taxon>
        <taxon>Bigyra</taxon>
        <taxon>Labyrinthulomycetes</taxon>
        <taxon>Thraustochytrida</taxon>
        <taxon>Thraustochytriidae</taxon>
        <taxon>Hondaea</taxon>
    </lineage>
</organism>
<feature type="compositionally biased region" description="Basic and acidic residues" evidence="1">
    <location>
        <begin position="492"/>
        <end position="501"/>
    </location>
</feature>
<dbReference type="GO" id="GO:0000981">
    <property type="term" value="F:DNA-binding transcription factor activity, RNA polymerase II-specific"/>
    <property type="evidence" value="ECO:0007669"/>
    <property type="project" value="InterPro"/>
</dbReference>
<reference evidence="3 4" key="1">
    <citation type="submission" date="2017-12" db="EMBL/GenBank/DDBJ databases">
        <title>Sequencing, de novo assembly and annotation of complete genome of a new Thraustochytrid species, strain FCC1311.</title>
        <authorList>
            <person name="Sedici K."/>
            <person name="Godart F."/>
            <person name="Aiese Cigliano R."/>
            <person name="Sanseverino W."/>
            <person name="Barakat M."/>
            <person name="Ortet P."/>
            <person name="Marechal E."/>
            <person name="Cagnac O."/>
            <person name="Amato A."/>
        </authorList>
    </citation>
    <scope>NUCLEOTIDE SEQUENCE [LARGE SCALE GENOMIC DNA]</scope>
</reference>
<comment type="caution">
    <text evidence="3">The sequence shown here is derived from an EMBL/GenBank/DDBJ whole genome shotgun (WGS) entry which is preliminary data.</text>
</comment>
<keyword evidence="4" id="KW-1185">Reference proteome</keyword>
<name>A0A2R5GJI5_9STRA</name>
<evidence type="ECO:0000256" key="1">
    <source>
        <dbReference type="SAM" id="MobiDB-lite"/>
    </source>
</evidence>
<protein>
    <recommendedName>
        <fullName evidence="2">Zn(2)-C6 fungal-type domain-containing protein</fullName>
    </recommendedName>
</protein>